<evidence type="ECO:0000259" key="8">
    <source>
        <dbReference type="PROSITE" id="PS51192"/>
    </source>
</evidence>
<dbReference type="CDD" id="cd18032">
    <property type="entry name" value="DEXHc_RE_I_III_res"/>
    <property type="match status" value="1"/>
</dbReference>
<dbReference type="UniPathway" id="UPA00196"/>
<evidence type="ECO:0000256" key="6">
    <source>
        <dbReference type="ARBA" id="ARBA00022806"/>
    </source>
</evidence>
<organism evidence="10 11">
    <name type="scientific">[Candida] subhashii</name>
    <dbReference type="NCBI Taxonomy" id="561895"/>
    <lineage>
        <taxon>Eukaryota</taxon>
        <taxon>Fungi</taxon>
        <taxon>Dikarya</taxon>
        <taxon>Ascomycota</taxon>
        <taxon>Saccharomycotina</taxon>
        <taxon>Pichiomycetes</taxon>
        <taxon>Debaryomycetaceae</taxon>
        <taxon>Spathaspora</taxon>
    </lineage>
</organism>
<dbReference type="GO" id="GO:0006506">
    <property type="term" value="P:GPI anchor biosynthetic process"/>
    <property type="evidence" value="ECO:0007669"/>
    <property type="project" value="UniProtKB-UniPathway"/>
</dbReference>
<gene>
    <name evidence="10" type="ORF">J8A68_004105</name>
</gene>
<dbReference type="Pfam" id="PF04042">
    <property type="entry name" value="DNA_pol_E_B"/>
    <property type="match status" value="1"/>
</dbReference>
<feature type="region of interest" description="Disordered" evidence="7">
    <location>
        <begin position="913"/>
        <end position="935"/>
    </location>
</feature>
<dbReference type="Pfam" id="PF00271">
    <property type="entry name" value="Helicase_C"/>
    <property type="match status" value="1"/>
</dbReference>
<dbReference type="PANTHER" id="PTHR48067">
    <property type="entry name" value="GPI-ANCHOR TRANSAMIDASE"/>
    <property type="match status" value="1"/>
</dbReference>
<dbReference type="InterPro" id="IPR007185">
    <property type="entry name" value="DNA_pol_a/d/e_bsu"/>
</dbReference>
<keyword evidence="6" id="KW-0547">Nucleotide-binding</keyword>
<dbReference type="GO" id="GO:0016255">
    <property type="term" value="P:attachment of GPI anchor to protein"/>
    <property type="evidence" value="ECO:0007669"/>
    <property type="project" value="InterPro"/>
</dbReference>
<keyword evidence="6" id="KW-0067">ATP-binding</keyword>
<dbReference type="InterPro" id="IPR054300">
    <property type="entry name" value="OB_DPOA2"/>
</dbReference>
<dbReference type="InterPro" id="IPR028361">
    <property type="entry name" value="GPI_transamidase"/>
</dbReference>
<evidence type="ECO:0000256" key="4">
    <source>
        <dbReference type="ARBA" id="ARBA00022705"/>
    </source>
</evidence>
<evidence type="ECO:0000313" key="11">
    <source>
        <dbReference type="Proteomes" id="UP000694255"/>
    </source>
</evidence>
<keyword evidence="3" id="KW-0337">GPI-anchor biosynthesis</keyword>
<evidence type="ECO:0000259" key="9">
    <source>
        <dbReference type="PROSITE" id="PS51194"/>
    </source>
</evidence>
<evidence type="ECO:0000256" key="1">
    <source>
        <dbReference type="ARBA" id="ARBA00004687"/>
    </source>
</evidence>
<evidence type="ECO:0000256" key="5">
    <source>
        <dbReference type="ARBA" id="ARBA00022729"/>
    </source>
</evidence>
<comment type="caution">
    <text evidence="10">The sequence shown here is derived from an EMBL/GenBank/DDBJ whole genome shotgun (WGS) entry which is preliminary data.</text>
</comment>
<dbReference type="GO" id="GO:0003677">
    <property type="term" value="F:DNA binding"/>
    <property type="evidence" value="ECO:0007669"/>
    <property type="project" value="InterPro"/>
</dbReference>
<protein>
    <submittedName>
        <fullName evidence="10">GPI8</fullName>
    </submittedName>
</protein>
<dbReference type="InterPro" id="IPR014001">
    <property type="entry name" value="Helicase_ATP-bd"/>
</dbReference>
<dbReference type="Pfam" id="PF04851">
    <property type="entry name" value="ResIII"/>
    <property type="match status" value="1"/>
</dbReference>
<dbReference type="PROSITE" id="PS51194">
    <property type="entry name" value="HELICASE_CTER"/>
    <property type="match status" value="1"/>
</dbReference>
<feature type="region of interest" description="Disordered" evidence="7">
    <location>
        <begin position="36"/>
        <end position="73"/>
    </location>
</feature>
<dbReference type="InterPro" id="IPR006935">
    <property type="entry name" value="Helicase/UvrB_N"/>
</dbReference>
<comment type="pathway">
    <text evidence="1">Glycolipid biosynthesis; glycosylphosphatidylinositol-anchor biosynthesis.</text>
</comment>
<dbReference type="GO" id="GO:0042765">
    <property type="term" value="C:GPI-anchor transamidase complex"/>
    <property type="evidence" value="ECO:0007669"/>
    <property type="project" value="InterPro"/>
</dbReference>
<keyword evidence="4" id="KW-0235">DNA replication</keyword>
<dbReference type="SMART" id="SM00487">
    <property type="entry name" value="DEXDc"/>
    <property type="match status" value="1"/>
</dbReference>
<dbReference type="Pfam" id="PF01650">
    <property type="entry name" value="Peptidase_C13"/>
    <property type="match status" value="1"/>
</dbReference>
<dbReference type="PIRSF" id="PIRSF019663">
    <property type="entry name" value="Legumain"/>
    <property type="match status" value="1"/>
</dbReference>
<dbReference type="GeneID" id="73470905"/>
<dbReference type="GO" id="GO:0006508">
    <property type="term" value="P:proteolysis"/>
    <property type="evidence" value="ECO:0007669"/>
    <property type="project" value="InterPro"/>
</dbReference>
<reference evidence="10 11" key="1">
    <citation type="journal article" date="2021" name="DNA Res.">
        <title>Genome analysis of Candida subhashii reveals its hybrid nature and dual mitochondrial genome conformations.</title>
        <authorList>
            <person name="Mixao V."/>
            <person name="Hegedusova E."/>
            <person name="Saus E."/>
            <person name="Pryszcz L.P."/>
            <person name="Cillingova A."/>
            <person name="Nosek J."/>
            <person name="Gabaldon T."/>
        </authorList>
    </citation>
    <scope>NUCLEOTIDE SEQUENCE [LARGE SCALE GENOMIC DNA]</scope>
    <source>
        <strain evidence="10 11">CBS 10753</strain>
    </source>
</reference>
<accession>A0A8J5QHW2</accession>
<dbReference type="SMART" id="SM00490">
    <property type="entry name" value="HELICc"/>
    <property type="match status" value="1"/>
</dbReference>
<feature type="domain" description="Helicase C-terminal" evidence="9">
    <location>
        <begin position="781"/>
        <end position="935"/>
    </location>
</feature>
<keyword evidence="11" id="KW-1185">Reference proteome</keyword>
<dbReference type="PIRSF" id="PIRSF500138">
    <property type="entry name" value="GPI8"/>
    <property type="match status" value="1"/>
</dbReference>
<dbReference type="GO" id="GO:0004386">
    <property type="term" value="F:helicase activity"/>
    <property type="evidence" value="ECO:0007669"/>
    <property type="project" value="UniProtKB-KW"/>
</dbReference>
<dbReference type="GO" id="GO:0006260">
    <property type="term" value="P:DNA replication"/>
    <property type="evidence" value="ECO:0007669"/>
    <property type="project" value="UniProtKB-KW"/>
</dbReference>
<name>A0A8J5QHW2_9ASCO</name>
<dbReference type="OrthoDB" id="336885at2759"/>
<keyword evidence="5" id="KW-0732">Signal</keyword>
<feature type="domain" description="Helicase ATP-binding" evidence="8">
    <location>
        <begin position="572"/>
        <end position="735"/>
    </location>
</feature>
<keyword evidence="6" id="KW-0378">Hydrolase</keyword>
<dbReference type="InterPro" id="IPR001650">
    <property type="entry name" value="Helicase_C-like"/>
</dbReference>
<sequence length="1570" mass="177289">MVNLERFHEFMQNKISNKTPSIKRNAVNNVRKPLMRKAINSPNPSTPNLKRRKVAEQGTPDYNTPPLTGISESSPAEFVSANNTFEGSSPIKAKSKESNILLESLNPAIEEIETSLDENEGKKQIRLASNFDASKFKFRTMQMKLLESADVLDDQIDHFTSLYQQSNKQSDVQFGNPCLSSQFEILCCGRIVPDSPLYDKENLSLNSTSLYLETSRISGIGQRVPLDISKIAAYSFFPGQIVILKGRNPSGKTFIAHEVLDLPQLGSPVSSADEIKQVQELQGENECNQAVQDGEYVFPNDKPQPRNLDEVFKTVITPILKKIDNRIQVILYPSLKDSCIKHCSYPQEGFDRKKFGLPKNIKVFPNPSSFSVNEVLIGNSNLDVFKDLRDVSKEDDSKLVYKNRFDRIVKHILDQRRYYPCFPGSVKTVPAAASNTYEMTNGGMGENLVETGIGGSCLEVPYLGLTELGDSLPDVLILPSELKYFAKVIKGVTVINPGLFIKPIVDLPRSQPTQPNQENILSKVEGTSSVIQQNDSTATVEAVTSSESVQPLHGPRYFNAPIVLLAISSILDSIDEGIRRPAVAMATGSGKTVVFSHLIPLLKPSSETRGNKTLVLAHTQELIHQSYKTVKKVNPDLKVEIEMGKLAASKDADVVIASVQSLARGDRLSRYDPNDYKAIIVDECHHAVASSWQKIFEHFGATTEESEVYLIGFTATLERDDNAALNAAFDFIVFERSLSNMIQDNHLVDFKISEVEFPGMTGGDSELSEIDFIFSKECNTMIAMTYLKAQEKHQFRSTLVFCMNIAHCRTLCGILQEMGVNAQYVTGYTSKIEREAIVEDFKQGNIPVLCNVKVFTEGTDLPNVDCIILACRTSSNPLKVQMVGRGLRRHAGKSHCHIIDLAGLTRGGLESEPTLYGSASQRKKSGLSLEEERRKEEEERTIMEIKAAVDAGKMFLDKNLRDTKMVEHTRDGLTSMEFVDARWFKNDQAVDAFFRTMPHRWVKLEKNVWGVPGADFNSGYFAKMERLSEEGKDVFQISIHKLKSREEISRLGFNVKRTVLVKMICKHPNLYRLYYEFKKSCNDECEFAMKRKYKHEYRPTEKQVNFLKWIARARIQKYIKDNNITAKDPFIDCLAMEIGQRSQVEMSNLIFAINYSINSIYAQAKLNSIFRSTEARLDNGLITQSPGRELSKRGIPVFTKDRAPAFTTSMSEQESHKHNNENESHHTNNWAVLVSTSRFWFNYRHMANVLSLYRTVKRLGIPDSQIILMLSDDIACNARNAFPGTVFNNMDQAIDLYGDAIEVDYRGYEVTVENFIRLLTDRWDSDQPRSKRLLTDENSNIFIYMTGHGGNEFLKFQDAEEIGAYDIADAFAQMHEKKRYNEIFFMIDTCQANTMYEKIYSPNILAVGSSAFDESSYSHHSDLDIGVAVIDRFTYYTLDFLENISKDSKETMDKLFEVYTYENVHSHPGIRTELFKRNISEVLLTDFFGNIQKVIVDNVESDLLLSSINNSSKDNINPPTTIKKGGKVEFSFDSDENSTRAIEVTKSQAKMFGGLTVFIMTALWFIATKL</sequence>
<dbReference type="EMBL" id="JAGSYN010000180">
    <property type="protein sequence ID" value="KAG7662334.1"/>
    <property type="molecule type" value="Genomic_DNA"/>
</dbReference>
<dbReference type="InterPro" id="IPR001096">
    <property type="entry name" value="Peptidase_C13"/>
</dbReference>
<evidence type="ECO:0000313" key="10">
    <source>
        <dbReference type="EMBL" id="KAG7662334.1"/>
    </source>
</evidence>
<evidence type="ECO:0000256" key="2">
    <source>
        <dbReference type="ARBA" id="ARBA00009941"/>
    </source>
</evidence>
<dbReference type="PROSITE" id="PS51192">
    <property type="entry name" value="HELICASE_ATP_BIND_1"/>
    <property type="match status" value="1"/>
</dbReference>
<evidence type="ECO:0000256" key="3">
    <source>
        <dbReference type="ARBA" id="ARBA00022502"/>
    </source>
</evidence>
<proteinExistence type="inferred from homology"/>
<dbReference type="FunFam" id="3.40.50.1460:FF:000003">
    <property type="entry name" value="GPI-anchor transamidase"/>
    <property type="match status" value="1"/>
</dbReference>
<dbReference type="RefSeq" id="XP_049262567.1">
    <property type="nucleotide sequence ID" value="XM_049408030.1"/>
</dbReference>
<evidence type="ECO:0000256" key="7">
    <source>
        <dbReference type="SAM" id="MobiDB-lite"/>
    </source>
</evidence>
<dbReference type="PANTHER" id="PTHR48067:SF1">
    <property type="entry name" value="GPI-ANCHOR TRANSAMIDASE"/>
    <property type="match status" value="1"/>
</dbReference>
<dbReference type="GO" id="GO:0005524">
    <property type="term" value="F:ATP binding"/>
    <property type="evidence" value="ECO:0007669"/>
    <property type="project" value="InterPro"/>
</dbReference>
<dbReference type="Proteomes" id="UP000694255">
    <property type="component" value="Unassembled WGS sequence"/>
</dbReference>
<dbReference type="GO" id="GO:0003923">
    <property type="term" value="F:GPI-anchor transamidase activity"/>
    <property type="evidence" value="ECO:0007669"/>
    <property type="project" value="InterPro"/>
</dbReference>
<keyword evidence="6" id="KW-0347">Helicase</keyword>
<comment type="similarity">
    <text evidence="2">Belongs to the peptidase C13 family.</text>
</comment>
<feature type="compositionally biased region" description="Polar residues" evidence="7">
    <location>
        <begin position="60"/>
        <end position="73"/>
    </location>
</feature>
<dbReference type="Pfam" id="PF22062">
    <property type="entry name" value="OB_DPOA2"/>
    <property type="match status" value="1"/>
</dbReference>